<reference evidence="2 3" key="1">
    <citation type="submission" date="2021-08" db="EMBL/GenBank/DDBJ databases">
        <authorList>
            <person name="Zhang D."/>
            <person name="Zhang A."/>
            <person name="Wang L."/>
        </authorList>
    </citation>
    <scope>NUCLEOTIDE SEQUENCE [LARGE SCALE GENOMIC DNA]</scope>
    <source>
        <strain evidence="2 3">WL0086</strain>
    </source>
</reference>
<evidence type="ECO:0000313" key="3">
    <source>
        <dbReference type="Proteomes" id="UP000738431"/>
    </source>
</evidence>
<evidence type="ECO:0000256" key="1">
    <source>
        <dbReference type="SAM" id="Phobius"/>
    </source>
</evidence>
<sequence length="256" mass="28341">MATEPPAPGSCLNCGTPLTDRFCPHCGQKAQPTRLPLRDVLGEATSTFLNVDGLFWRTLRTLFLHPGQVTADYNAGRRAAQLPPLRIYLGISVIYFVTLSFLGQDRVLFVSLTTTKESGAAAEIIGPAMQYLLFFFVPALAGLLKLLRCRPGGYFVEYLVFAIHLHSIWFAWFWLQLVLGGLLDLAPASLSGITRMLGYGVDAIPQALPVIYLILSLRRAFELRWWTAIWKSFAAILGYSFLLAVAMAVFFAFSGI</sequence>
<name>A0ABZ1C2D0_9BACT</name>
<proteinExistence type="predicted"/>
<keyword evidence="1" id="KW-1133">Transmembrane helix</keyword>
<feature type="transmembrane region" description="Helical" evidence="1">
    <location>
        <begin position="233"/>
        <end position="253"/>
    </location>
</feature>
<dbReference type="RefSeq" id="WP_221032675.1">
    <property type="nucleotide sequence ID" value="NZ_CP139781.1"/>
</dbReference>
<evidence type="ECO:0000313" key="2">
    <source>
        <dbReference type="EMBL" id="WRQ85856.1"/>
    </source>
</evidence>
<organism evidence="2 3">
    <name type="scientific">Actomonas aquatica</name>
    <dbReference type="NCBI Taxonomy" id="2866162"/>
    <lineage>
        <taxon>Bacteria</taxon>
        <taxon>Pseudomonadati</taxon>
        <taxon>Verrucomicrobiota</taxon>
        <taxon>Opitutia</taxon>
        <taxon>Opitutales</taxon>
        <taxon>Opitutaceae</taxon>
        <taxon>Actomonas</taxon>
    </lineage>
</organism>
<keyword evidence="1" id="KW-0812">Transmembrane</keyword>
<dbReference type="InterPro" id="IPR022134">
    <property type="entry name" value="DUF3667"/>
</dbReference>
<reference evidence="2 3" key="2">
    <citation type="submission" date="2023-12" db="EMBL/GenBank/DDBJ databases">
        <title>Description of an unclassified Opitutus bacterium of Verrucomicrobiota.</title>
        <authorList>
            <person name="Zhang D.-F."/>
        </authorList>
    </citation>
    <scope>NUCLEOTIDE SEQUENCE [LARGE SCALE GENOMIC DNA]</scope>
    <source>
        <strain evidence="2 3">WL0086</strain>
    </source>
</reference>
<keyword evidence="3" id="KW-1185">Reference proteome</keyword>
<protein>
    <submittedName>
        <fullName evidence="2">DUF3667 domain-containing protein</fullName>
    </submittedName>
</protein>
<feature type="transmembrane region" description="Helical" evidence="1">
    <location>
        <begin position="159"/>
        <end position="183"/>
    </location>
</feature>
<feature type="transmembrane region" description="Helical" evidence="1">
    <location>
        <begin position="124"/>
        <end position="147"/>
    </location>
</feature>
<gene>
    <name evidence="2" type="ORF">K1X11_013670</name>
</gene>
<dbReference type="Proteomes" id="UP000738431">
    <property type="component" value="Chromosome"/>
</dbReference>
<dbReference type="Pfam" id="PF12412">
    <property type="entry name" value="DUF3667"/>
    <property type="match status" value="1"/>
</dbReference>
<accession>A0ABZ1C2D0</accession>
<keyword evidence="1" id="KW-0472">Membrane</keyword>
<feature type="transmembrane region" description="Helical" evidence="1">
    <location>
        <begin position="203"/>
        <end position="221"/>
    </location>
</feature>
<dbReference type="EMBL" id="CP139781">
    <property type="protein sequence ID" value="WRQ85856.1"/>
    <property type="molecule type" value="Genomic_DNA"/>
</dbReference>
<feature type="transmembrane region" description="Helical" evidence="1">
    <location>
        <begin position="87"/>
        <end position="104"/>
    </location>
</feature>